<reference evidence="5" key="1">
    <citation type="submission" date="2022-03" db="EMBL/GenBank/DDBJ databases">
        <authorList>
            <person name="Martin C."/>
        </authorList>
    </citation>
    <scope>NUCLEOTIDE SEQUENCE</scope>
</reference>
<evidence type="ECO:0000256" key="3">
    <source>
        <dbReference type="SAM" id="MobiDB-lite"/>
    </source>
</evidence>
<feature type="region of interest" description="Disordered" evidence="3">
    <location>
        <begin position="391"/>
        <end position="728"/>
    </location>
</feature>
<dbReference type="PANTHER" id="PTHR15904:SF17">
    <property type="entry name" value="RHO-GAP DOMAIN-CONTAINING PROTEIN"/>
    <property type="match status" value="1"/>
</dbReference>
<dbReference type="InterPro" id="IPR000198">
    <property type="entry name" value="RhoGAP_dom"/>
</dbReference>
<feature type="domain" description="Rho-GAP" evidence="4">
    <location>
        <begin position="60"/>
        <end position="250"/>
    </location>
</feature>
<name>A0A8S4PNA3_OWEFU</name>
<dbReference type="OrthoDB" id="185175at2759"/>
<feature type="compositionally biased region" description="Basic and acidic residues" evidence="3">
    <location>
        <begin position="432"/>
        <end position="447"/>
    </location>
</feature>
<feature type="region of interest" description="Disordered" evidence="3">
    <location>
        <begin position="965"/>
        <end position="1059"/>
    </location>
</feature>
<comment type="similarity">
    <text evidence="1">Belongs to the FAM13 family.</text>
</comment>
<dbReference type="PANTHER" id="PTHR15904">
    <property type="entry name" value="FAM13"/>
    <property type="match status" value="1"/>
</dbReference>
<feature type="compositionally biased region" description="Basic and acidic residues" evidence="3">
    <location>
        <begin position="970"/>
        <end position="979"/>
    </location>
</feature>
<dbReference type="GO" id="GO:0007165">
    <property type="term" value="P:signal transduction"/>
    <property type="evidence" value="ECO:0007669"/>
    <property type="project" value="InterPro"/>
</dbReference>
<dbReference type="Pfam" id="PF26116">
    <property type="entry name" value="FAM13A"/>
    <property type="match status" value="1"/>
</dbReference>
<gene>
    <name evidence="5" type="ORF">OFUS_LOCUS19467</name>
</gene>
<dbReference type="Pfam" id="PF00620">
    <property type="entry name" value="RhoGAP"/>
    <property type="match status" value="1"/>
</dbReference>
<feature type="region of interest" description="Disordered" evidence="3">
    <location>
        <begin position="268"/>
        <end position="342"/>
    </location>
</feature>
<dbReference type="InterPro" id="IPR008936">
    <property type="entry name" value="Rho_GTPase_activation_prot"/>
</dbReference>
<keyword evidence="2" id="KW-0175">Coiled coil</keyword>
<dbReference type="InterPro" id="IPR039102">
    <property type="entry name" value="FAM13"/>
</dbReference>
<keyword evidence="6" id="KW-1185">Reference proteome</keyword>
<feature type="coiled-coil region" evidence="2">
    <location>
        <begin position="731"/>
        <end position="798"/>
    </location>
</feature>
<dbReference type="PROSITE" id="PS50238">
    <property type="entry name" value="RHOGAP"/>
    <property type="match status" value="1"/>
</dbReference>
<comment type="caution">
    <text evidence="5">The sequence shown here is derived from an EMBL/GenBank/DDBJ whole genome shotgun (WGS) entry which is preliminary data.</text>
</comment>
<feature type="compositionally biased region" description="Low complexity" evidence="3">
    <location>
        <begin position="859"/>
        <end position="877"/>
    </location>
</feature>
<dbReference type="Gene3D" id="1.10.555.10">
    <property type="entry name" value="Rho GTPase activation protein"/>
    <property type="match status" value="1"/>
</dbReference>
<feature type="compositionally biased region" description="Basic residues" evidence="3">
    <location>
        <begin position="574"/>
        <end position="584"/>
    </location>
</feature>
<feature type="compositionally biased region" description="Basic and acidic residues" evidence="3">
    <location>
        <begin position="1045"/>
        <end position="1059"/>
    </location>
</feature>
<feature type="compositionally biased region" description="Basic and acidic residues" evidence="3">
    <location>
        <begin position="630"/>
        <end position="648"/>
    </location>
</feature>
<feature type="compositionally biased region" description="Basic and acidic residues" evidence="3">
    <location>
        <begin position="513"/>
        <end position="523"/>
    </location>
</feature>
<dbReference type="AlphaFoldDB" id="A0A8S4PNA3"/>
<feature type="compositionally biased region" description="Basic and acidic residues" evidence="3">
    <location>
        <begin position="606"/>
        <end position="622"/>
    </location>
</feature>
<dbReference type="SMART" id="SM00324">
    <property type="entry name" value="RhoGAP"/>
    <property type="match status" value="1"/>
</dbReference>
<evidence type="ECO:0000259" key="4">
    <source>
        <dbReference type="PROSITE" id="PS50238"/>
    </source>
</evidence>
<organism evidence="5 6">
    <name type="scientific">Owenia fusiformis</name>
    <name type="common">Polychaete worm</name>
    <dbReference type="NCBI Taxonomy" id="6347"/>
    <lineage>
        <taxon>Eukaryota</taxon>
        <taxon>Metazoa</taxon>
        <taxon>Spiralia</taxon>
        <taxon>Lophotrochozoa</taxon>
        <taxon>Annelida</taxon>
        <taxon>Polychaeta</taxon>
        <taxon>Sedentaria</taxon>
        <taxon>Canalipalpata</taxon>
        <taxon>Sabellida</taxon>
        <taxon>Oweniida</taxon>
        <taxon>Oweniidae</taxon>
        <taxon>Owenia</taxon>
    </lineage>
</organism>
<feature type="region of interest" description="Disordered" evidence="3">
    <location>
        <begin position="845"/>
        <end position="890"/>
    </location>
</feature>
<dbReference type="InterPro" id="IPR059029">
    <property type="entry name" value="FAM13A_dom"/>
</dbReference>
<evidence type="ECO:0000313" key="6">
    <source>
        <dbReference type="Proteomes" id="UP000749559"/>
    </source>
</evidence>
<accession>A0A8S4PNA3</accession>
<dbReference type="EMBL" id="CAIIXF020000009">
    <property type="protein sequence ID" value="CAH1794834.1"/>
    <property type="molecule type" value="Genomic_DNA"/>
</dbReference>
<protein>
    <recommendedName>
        <fullName evidence="4">Rho-GAP domain-containing protein</fullName>
    </recommendedName>
</protein>
<feature type="compositionally biased region" description="Acidic residues" evidence="3">
    <location>
        <begin position="1014"/>
        <end position="1027"/>
    </location>
</feature>
<dbReference type="SUPFAM" id="SSF48350">
    <property type="entry name" value="GTPase activation domain, GAP"/>
    <property type="match status" value="1"/>
</dbReference>
<evidence type="ECO:0000313" key="5">
    <source>
        <dbReference type="EMBL" id="CAH1794834.1"/>
    </source>
</evidence>
<evidence type="ECO:0000256" key="2">
    <source>
        <dbReference type="SAM" id="Coils"/>
    </source>
</evidence>
<sequence>MPNSVAPTETRPMTQIAPSGEETYTQEVYEDGDYTMDKMKKILSSPMAKKKSNGNKIFGVPLEELVRRAPEDCRVPVIVKTIVDFISQHGIGHEGIFRINGNARMVEKLKSSYDKVGSANLEDANDVMSVAGLLKLFLRELPDSVIPESETLKFIQVQEDFQQDFEQFIDQLKQLLEDLPQENYDLLKFLCRFLVTVSLLEESNKMSSMALAIIFGPNLFRCSNGFEGLREQGKTNQILNHFIQDYDALFKSDDEISPYASKLIQVQEARVSAKTPPTRPPPPKFEESPPHPIPSPRKSRHILNNDQDSWERDSTEVSSHGGHTPRSRSASLNSPRYSDDESMLDSRAYSPFVLESDGGSSVVTSPIISMVASDLVEKTISEAVSEHLFGDMFGDSRPSTPGSCQGTPVPVPRKRKEDLHQSPVLGSNNESPDEKTSVQDRIRHFQSDDSDDLASDIAKPRRQRPTSQAFKMFEEQGTIIGMGQPSMSKTFPGRGGQSISIPDDLADSVTPEDTPRSMEEEGPRPVPRPRSSRLKSDSSHVDENGHSINADDLKDTNDSSGPVLSNFKRDSGPKNRRTPSRKAMKQVLVNQNHGNTDAVDSLLYEEYARMEQEDENHNDPKHHMGFLDVHSQEDAATEDKHSPAENRKPYVPPLDLTILHEHGDGSDPILAEHGPSPAFHKAKSLKEEEEVLLSPRSSKIKKRASAHGDTDIPPSPPLEQNSFPHSGFRHDDEYSDTVKQLTKKIQSLKRKIKQFEEQFETKHGYKPSQTDKAARLEVKRHMADLQKARKELKHASFEAQYGHYVSPEYLSDNRAMFVFDKQYLIERTNNYYNMEFKEENMATSLSGSSERLADAGFPSNRSRPTSSNRSTGRPSSGKIETSGGDPPTMKQTLDMLMKKLKDKRLEAHRNSDLNEMTREHVQDEKLAVQKALLHFESIHGRPSTKAEKELMRPLYDRYRNIKRLLAKPASPRDKHKELEPVPEDTTIEQFAPKSAPGSAKSTNREPIKIPTSEVEAEPEQEQEEEMTTQDFAVTRDFPGDNVEDNDTKSPEDFKNSRKNSEAYLHELTVPELISEQNGARNTKKELRKVLREFEDEFLRQTGRKVQKEDRAPMDAEYNEYKQIKARLKLLDALLSKHDPTATI</sequence>
<evidence type="ECO:0000256" key="1">
    <source>
        <dbReference type="ARBA" id="ARBA00007549"/>
    </source>
</evidence>
<feature type="compositionally biased region" description="Polar residues" evidence="3">
    <location>
        <begin position="397"/>
        <end position="406"/>
    </location>
</feature>
<dbReference type="Proteomes" id="UP000749559">
    <property type="component" value="Unassembled WGS sequence"/>
</dbReference>
<feature type="compositionally biased region" description="Polar residues" evidence="3">
    <location>
        <begin position="327"/>
        <end position="336"/>
    </location>
</feature>
<proteinExistence type="inferred from homology"/>
<feature type="compositionally biased region" description="Basic and acidic residues" evidence="3">
    <location>
        <begin position="534"/>
        <end position="557"/>
    </location>
</feature>